<sequence length="58" mass="6650">MHVWWEVIKTIYWGGLGIAVLFTLLVSRDTIKIRLLTSGIIGFTWPMSLPVVLLFSLF</sequence>
<dbReference type="Proteomes" id="UP001598201">
    <property type="component" value="Unassembled WGS sequence"/>
</dbReference>
<dbReference type="KEGG" id="rah:Rahaq_2476"/>
<evidence type="ECO:0000256" key="5">
    <source>
        <dbReference type="ARBA" id="ARBA00022692"/>
    </source>
</evidence>
<evidence type="ECO:0000313" key="11">
    <source>
        <dbReference type="Proteomes" id="UP000007257"/>
    </source>
</evidence>
<dbReference type="AlphaFoldDB" id="A0A0H3FAN1"/>
<evidence type="ECO:0000256" key="1">
    <source>
        <dbReference type="ARBA" id="ARBA00004429"/>
    </source>
</evidence>
<dbReference type="EMBL" id="JBHUCJ010000104">
    <property type="protein sequence ID" value="MFD3226733.1"/>
    <property type="molecule type" value="Genomic_DNA"/>
</dbReference>
<dbReference type="GO" id="GO:0005886">
    <property type="term" value="C:plasma membrane"/>
    <property type="evidence" value="ECO:0007669"/>
    <property type="project" value="UniProtKB-SubCell"/>
</dbReference>
<dbReference type="GeneID" id="95416907"/>
<evidence type="ECO:0000256" key="3">
    <source>
        <dbReference type="ARBA" id="ARBA00022475"/>
    </source>
</evidence>
<reference evidence="9 11" key="2">
    <citation type="journal article" date="2012" name="J. Bacteriol.">
        <title>Complete Genome Sequence of Rahnella sp. Strain Y9602, a Gammaproteobacterium Isolate from Metal- and Radionuclide-Contaminated Soil.</title>
        <authorList>
            <person name="Martinez R.J."/>
            <person name="Bruce D."/>
            <person name="Detter C."/>
            <person name="Goodwin L.A."/>
            <person name="Han J."/>
            <person name="Han C.S."/>
            <person name="Held B."/>
            <person name="Land M.L."/>
            <person name="Mikhailova N."/>
            <person name="Nolan M."/>
            <person name="Pennacchio L."/>
            <person name="Pitluck S."/>
            <person name="Tapia R."/>
            <person name="Woyke T."/>
            <person name="Sobecky P.A."/>
        </authorList>
    </citation>
    <scope>NUCLEOTIDE SEQUENCE [LARGE SCALE GENOMIC DNA]</scope>
    <source>
        <strain evidence="9 11">Y9602</strain>
    </source>
</reference>
<evidence type="ECO:0000313" key="10">
    <source>
        <dbReference type="EMBL" id="MFD3226733.1"/>
    </source>
</evidence>
<name>A0A0H3FAN1_RAHSY</name>
<keyword evidence="4" id="KW-0997">Cell inner membrane</keyword>
<keyword evidence="12" id="KW-1185">Reference proteome</keyword>
<evidence type="ECO:0000256" key="6">
    <source>
        <dbReference type="ARBA" id="ARBA00022989"/>
    </source>
</evidence>
<evidence type="ECO:0000256" key="7">
    <source>
        <dbReference type="ARBA" id="ARBA00023136"/>
    </source>
</evidence>
<dbReference type="RefSeq" id="WP_013575783.1">
    <property type="nucleotide sequence ID" value="NC_015061.1"/>
</dbReference>
<evidence type="ECO:0000313" key="12">
    <source>
        <dbReference type="Proteomes" id="UP001598201"/>
    </source>
</evidence>
<feature type="transmembrane region" description="Helical" evidence="8">
    <location>
        <begin position="12"/>
        <end position="28"/>
    </location>
</feature>
<feature type="transmembrane region" description="Helical" evidence="8">
    <location>
        <begin position="35"/>
        <end position="57"/>
    </location>
</feature>
<gene>
    <name evidence="9" type="ordered locus">Rahaq_2476</name>
    <name evidence="10" type="ORF">ACFPK4_24630</name>
</gene>
<dbReference type="Pfam" id="PF10753">
    <property type="entry name" value="Toxin_GhoT_OrtT"/>
    <property type="match status" value="1"/>
</dbReference>
<comment type="subcellular location">
    <subcellularLocation>
        <location evidence="1">Cell inner membrane</location>
        <topology evidence="1">Multi-pass membrane protein</topology>
    </subcellularLocation>
</comment>
<evidence type="ECO:0000256" key="2">
    <source>
        <dbReference type="ARBA" id="ARBA00010408"/>
    </source>
</evidence>
<dbReference type="OrthoDB" id="6413705at2"/>
<reference evidence="10 12" key="3">
    <citation type="submission" date="2024-09" db="EMBL/GenBank/DDBJ databases">
        <title>Genomes of Rahnella.</title>
        <authorList>
            <person name="Mnguni F.C."/>
            <person name="Shin G.Y."/>
            <person name="Coutinho T."/>
        </authorList>
    </citation>
    <scope>NUCLEOTIDE SEQUENCE [LARGE SCALE GENOMIC DNA]</scope>
    <source>
        <strain evidence="10 12">20WA0057</strain>
    </source>
</reference>
<proteinExistence type="inferred from homology"/>
<comment type="similarity">
    <text evidence="2">Belongs to the GhoT/OrtT toxin family.</text>
</comment>
<dbReference type="eggNOG" id="ENOG50338X4">
    <property type="taxonomic scope" value="Bacteria"/>
</dbReference>
<dbReference type="Proteomes" id="UP000007257">
    <property type="component" value="Chromosome"/>
</dbReference>
<keyword evidence="7 8" id="KW-0472">Membrane</keyword>
<evidence type="ECO:0000256" key="4">
    <source>
        <dbReference type="ARBA" id="ARBA00022519"/>
    </source>
</evidence>
<dbReference type="EMBL" id="CP002505">
    <property type="protein sequence ID" value="ADW74083.1"/>
    <property type="molecule type" value="Genomic_DNA"/>
</dbReference>
<keyword evidence="5 8" id="KW-0812">Transmembrane</keyword>
<protein>
    <submittedName>
        <fullName evidence="10">GhoT/OrtT family toxin</fullName>
    </submittedName>
</protein>
<reference evidence="11" key="1">
    <citation type="submission" date="2011-01" db="EMBL/GenBank/DDBJ databases">
        <title>Complete sequence of chromosome of Rahnella sp. Y9602.</title>
        <authorList>
            <consortium name="US DOE Joint Genome Institute"/>
            <person name="Lucas S."/>
            <person name="Copeland A."/>
            <person name="Lapidus A."/>
            <person name="Cheng J.-F."/>
            <person name="Goodwin L."/>
            <person name="Pitluck S."/>
            <person name="Lu M."/>
            <person name="Detter J.C."/>
            <person name="Han C."/>
            <person name="Tapia R."/>
            <person name="Land M."/>
            <person name="Hauser L."/>
            <person name="Kyrpides N."/>
            <person name="Ivanova N."/>
            <person name="Ovchinnikova G."/>
            <person name="Pagani I."/>
            <person name="Sobecky P.A."/>
            <person name="Martinez R.J."/>
            <person name="Woyke T."/>
        </authorList>
    </citation>
    <scope>NUCLEOTIDE SEQUENCE [LARGE SCALE GENOMIC DNA]</scope>
    <source>
        <strain evidence="11">Y9602</strain>
    </source>
</reference>
<keyword evidence="6 8" id="KW-1133">Transmembrane helix</keyword>
<evidence type="ECO:0000313" key="9">
    <source>
        <dbReference type="EMBL" id="ADW74083.1"/>
    </source>
</evidence>
<evidence type="ECO:0000256" key="8">
    <source>
        <dbReference type="SAM" id="Phobius"/>
    </source>
</evidence>
<organism evidence="9 11">
    <name type="scientific">Rahnella sp. (strain Y9602)</name>
    <dbReference type="NCBI Taxonomy" id="2703885"/>
    <lineage>
        <taxon>Bacteria</taxon>
        <taxon>Pseudomonadati</taxon>
        <taxon>Pseudomonadota</taxon>
        <taxon>Gammaproteobacteria</taxon>
        <taxon>Enterobacterales</taxon>
        <taxon>Yersiniaceae</taxon>
        <taxon>Rahnella</taxon>
    </lineage>
</organism>
<dbReference type="InterPro" id="IPR019689">
    <property type="entry name" value="Toxin_GhoT/OrtT"/>
</dbReference>
<accession>A0A0H3FAN1</accession>
<dbReference type="HOGENOM" id="CLU_189012_1_0_6"/>
<keyword evidence="3" id="KW-1003">Cell membrane</keyword>